<dbReference type="InterPro" id="IPR003961">
    <property type="entry name" value="FN3_dom"/>
</dbReference>
<organism evidence="5 6">
    <name type="scientific">Saccharothrix carnea</name>
    <dbReference type="NCBI Taxonomy" id="1280637"/>
    <lineage>
        <taxon>Bacteria</taxon>
        <taxon>Bacillati</taxon>
        <taxon>Actinomycetota</taxon>
        <taxon>Actinomycetes</taxon>
        <taxon>Pseudonocardiales</taxon>
        <taxon>Pseudonocardiaceae</taxon>
        <taxon>Saccharothrix</taxon>
    </lineage>
</organism>
<dbReference type="CDD" id="cd00063">
    <property type="entry name" value="FN3"/>
    <property type="match status" value="1"/>
</dbReference>
<reference evidence="5 6" key="1">
    <citation type="submission" date="2018-03" db="EMBL/GenBank/DDBJ databases">
        <title>Genomic Encyclopedia of Type Strains, Phase III (KMG-III): the genomes of soil and plant-associated and newly described type strains.</title>
        <authorList>
            <person name="Whitman W."/>
        </authorList>
    </citation>
    <scope>NUCLEOTIDE SEQUENCE [LARGE SCALE GENOMIC DNA]</scope>
    <source>
        <strain evidence="5 6">CGMCC 4.7097</strain>
    </source>
</reference>
<evidence type="ECO:0000313" key="5">
    <source>
        <dbReference type="EMBL" id="PSL44579.1"/>
    </source>
</evidence>
<dbReference type="Pfam" id="PF00041">
    <property type="entry name" value="fn3"/>
    <property type="match status" value="1"/>
</dbReference>
<keyword evidence="1" id="KW-0378">Hydrolase</keyword>
<feature type="chain" id="PRO_5015151852" description="Fibronectin type-III domain-containing protein" evidence="3">
    <location>
        <begin position="32"/>
        <end position="299"/>
    </location>
</feature>
<dbReference type="InterPro" id="IPR006311">
    <property type="entry name" value="TAT_signal"/>
</dbReference>
<dbReference type="RefSeq" id="WP_146174118.1">
    <property type="nucleotide sequence ID" value="NZ_PYAX01000028.1"/>
</dbReference>
<dbReference type="PROSITE" id="PS50853">
    <property type="entry name" value="FN3"/>
    <property type="match status" value="1"/>
</dbReference>
<dbReference type="SUPFAM" id="SSF49265">
    <property type="entry name" value="Fibronectin type III"/>
    <property type="match status" value="1"/>
</dbReference>
<dbReference type="GO" id="GO:0016798">
    <property type="term" value="F:hydrolase activity, acting on glycosyl bonds"/>
    <property type="evidence" value="ECO:0007669"/>
    <property type="project" value="UniProtKB-KW"/>
</dbReference>
<dbReference type="Proteomes" id="UP000241118">
    <property type="component" value="Unassembled WGS sequence"/>
</dbReference>
<dbReference type="EMBL" id="PYAX01000028">
    <property type="protein sequence ID" value="PSL44579.1"/>
    <property type="molecule type" value="Genomic_DNA"/>
</dbReference>
<dbReference type="Gene3D" id="2.60.40.10">
    <property type="entry name" value="Immunoglobulins"/>
    <property type="match status" value="1"/>
</dbReference>
<dbReference type="PROSITE" id="PS51257">
    <property type="entry name" value="PROKAR_LIPOPROTEIN"/>
    <property type="match status" value="1"/>
</dbReference>
<evidence type="ECO:0000256" key="1">
    <source>
        <dbReference type="ARBA" id="ARBA00023295"/>
    </source>
</evidence>
<feature type="domain" description="Fibronectin type-III" evidence="4">
    <location>
        <begin position="212"/>
        <end position="297"/>
    </location>
</feature>
<dbReference type="InterPro" id="IPR036116">
    <property type="entry name" value="FN3_sf"/>
</dbReference>
<dbReference type="GO" id="GO:0000272">
    <property type="term" value="P:polysaccharide catabolic process"/>
    <property type="evidence" value="ECO:0007669"/>
    <property type="project" value="UniProtKB-KW"/>
</dbReference>
<evidence type="ECO:0000259" key="4">
    <source>
        <dbReference type="PROSITE" id="PS50853"/>
    </source>
</evidence>
<protein>
    <recommendedName>
        <fullName evidence="4">Fibronectin type-III domain-containing protein</fullName>
    </recommendedName>
</protein>
<sequence length="299" mass="30869">MRRGRNSRRAVIGAVAVALSCAGMSTGSAHAAPATPVGLELDYTCAVTSGPELVVEADVTFVLPKEGVAGGDIPYSEPAFIDVDLALGGDRAGLAARGGVRLDGDSTARLAASFAGPVTLESEAVLAFAPTWVTASGDGLPLVAAGGFPELRFDRAGAYAIHLGDLELSLRPERADGTPLGTITATCAPDPAQSGALGTLTSESSIIEHPVRPSRLQVTAVTPTSASLTWHAVPWWFDTWGYEVYLDGAKVAFTTAKQATITGLAPDSQHRVKIVTRDMRGFSSPPSQGLVFATPPTDS</sequence>
<dbReference type="InterPro" id="IPR013783">
    <property type="entry name" value="Ig-like_fold"/>
</dbReference>
<keyword evidence="2" id="KW-0119">Carbohydrate metabolism</keyword>
<dbReference type="AlphaFoldDB" id="A0A2P8HED8"/>
<keyword evidence="3" id="KW-0732">Signal</keyword>
<dbReference type="SMART" id="SM00060">
    <property type="entry name" value="FN3"/>
    <property type="match status" value="1"/>
</dbReference>
<keyword evidence="1" id="KW-0326">Glycosidase</keyword>
<proteinExistence type="predicted"/>
<evidence type="ECO:0000256" key="2">
    <source>
        <dbReference type="ARBA" id="ARBA00023326"/>
    </source>
</evidence>
<dbReference type="PROSITE" id="PS51318">
    <property type="entry name" value="TAT"/>
    <property type="match status" value="1"/>
</dbReference>
<evidence type="ECO:0000256" key="3">
    <source>
        <dbReference type="SAM" id="SignalP"/>
    </source>
</evidence>
<evidence type="ECO:0000313" key="6">
    <source>
        <dbReference type="Proteomes" id="UP000241118"/>
    </source>
</evidence>
<dbReference type="InterPro" id="IPR046542">
    <property type="entry name" value="DUF6801"/>
</dbReference>
<gene>
    <name evidence="5" type="ORF">B0I31_1283</name>
</gene>
<keyword evidence="6" id="KW-1185">Reference proteome</keyword>
<accession>A0A2P8HED8</accession>
<feature type="signal peptide" evidence="3">
    <location>
        <begin position="1"/>
        <end position="31"/>
    </location>
</feature>
<dbReference type="Pfam" id="PF20611">
    <property type="entry name" value="DUF6801"/>
    <property type="match status" value="1"/>
</dbReference>
<keyword evidence="2" id="KW-0624">Polysaccharide degradation</keyword>
<comment type="caution">
    <text evidence="5">The sequence shown here is derived from an EMBL/GenBank/DDBJ whole genome shotgun (WGS) entry which is preliminary data.</text>
</comment>
<dbReference type="OrthoDB" id="3676986at2"/>
<name>A0A2P8HED8_SACCR</name>